<keyword evidence="1" id="KW-0547">Nucleotide-binding</keyword>
<name>A0ACB9TGW4_HOLOL</name>
<gene>
    <name evidence="1" type="ORF">MML48_3g00007376</name>
</gene>
<protein>
    <submittedName>
        <fullName evidence="1">Atp-binding cassette sub-family c</fullName>
    </submittedName>
</protein>
<keyword evidence="2" id="KW-1185">Reference proteome</keyword>
<comment type="caution">
    <text evidence="1">The sequence shown here is derived from an EMBL/GenBank/DDBJ whole genome shotgun (WGS) entry which is preliminary data.</text>
</comment>
<accession>A0ACB9TGW4</accession>
<organism evidence="1 2">
    <name type="scientific">Holotrichia oblita</name>
    <name type="common">Chafer beetle</name>
    <dbReference type="NCBI Taxonomy" id="644536"/>
    <lineage>
        <taxon>Eukaryota</taxon>
        <taxon>Metazoa</taxon>
        <taxon>Ecdysozoa</taxon>
        <taxon>Arthropoda</taxon>
        <taxon>Hexapoda</taxon>
        <taxon>Insecta</taxon>
        <taxon>Pterygota</taxon>
        <taxon>Neoptera</taxon>
        <taxon>Endopterygota</taxon>
        <taxon>Coleoptera</taxon>
        <taxon>Polyphaga</taxon>
        <taxon>Scarabaeiformia</taxon>
        <taxon>Scarabaeidae</taxon>
        <taxon>Melolonthinae</taxon>
        <taxon>Holotrichia</taxon>
    </lineage>
</organism>
<dbReference type="EMBL" id="CM043017">
    <property type="protein sequence ID" value="KAI4466023.1"/>
    <property type="molecule type" value="Genomic_DNA"/>
</dbReference>
<dbReference type="Proteomes" id="UP001056778">
    <property type="component" value="Chromosome 3"/>
</dbReference>
<evidence type="ECO:0000313" key="1">
    <source>
        <dbReference type="EMBL" id="KAI4466023.1"/>
    </source>
</evidence>
<sequence>MDPGFTVTNEYPRRKANVFSRLIFGWMVRYFYKGVRKGIDTNDLFRTVHSDDSRIIGDKLEINWEKQLAKAKATGKDPSLLMAVVNTYIWGYMWYGIILFVQGVGLRVFQPQVLGFLLRLFTEKEDIEDAKLSKYLTALILFLLVLINSFIQHHTMLGQQAVGMRIRVSLSTLVYRKMLKLNKQSLGETAAGKVVNLLANDVNRFDFVVIALHYFWIAPFQILVVSYFLWDTIGIAALAGILSILLFTLPLQTLMGKLSAKFRAKVAVRTDFRVRRMNEIISAIQVIKMYAWEKPFEKLISVARLNEVKMIRNANYVRAVFMSSMVFIERTILYLTLITFVLTGNHLTSDITYTLSPYFGLLQMVLAIFLPIAIQMAAECMVSLRRLSEFLTLNEVKASNIVKNDDKIVEVNNVSAKWTEDSGLLQEINFKVPAGKLCALIGPVGAGKSSVLQLLLGELPTESGEIKLGGKISYSSQEPWLFGSSVRGNILFGQDYDKRLYNKVVNVCALEKDFQQFPHSDQTLVGERGVSLSGGQRARINLARAVYRDADIYLLDDPLSAVDTHVGKHLFEECIMGYLGSKTRILVTHQLQYLKRADLIVVFNNGRIEAQGTFQELSQSKTDFTKMLVAADETVEEEIVEDGDEDELEGRPRRRSQISINSTKSVEDENVVKRSEEEVIIPSKSVLWDYIAASGNICIIICVTMIMLGTQIVSSVTDYFVSWWTELQENKYLASLNGITNTTDDSLIEPKIYKWKNLFETSSDSITSEHHFSEIFTSDYRYSIYFYTALILVLVTLTMLRSYLFFTCASNSSKNLHAKMFNCLLKAPMRFFDTNPSGRILNRFSKDTGAMDETLPKIFSEAIQITLTLIGSVVLICVANYWMVIPIVILGFIFYYLRKWYMVTAKSIKHIEGIAKSPVFSLLNSTLSGISTIRAFEYQQDLIHEFDCHQNVHTSAWILAISCMTSFGLWLDILCGIFVAAIVFSFVMLSEDGGVSGAIAGLAISQSLSLSGMLQHGMKQTAEVVNQLTSVEHNAPPTEWPEKGKVTFNNMSLRYDAEETPVLKNLNIKITAGEKIGIVGRTGAGKSSLISAIFRLAPLDGSIIIDDFDTQKIGLHDIRRNISIIPQEPVLFAAPIRYNLDPFNEYSDQDLWAALTEVELKEAIPSLDYKVAEGGSNFSVGQRQLLCLARAIVRNNKILILDEATANVDPRTDGLIQATIRRKFKDCTVLTIAHRLNTIMDSDKVLVMDMGRVAEFDHPHVLLQNIDGHFTNWMAPYFCKGVRKGIDTDDLFKIDRANNSEFLGNKLQAKWDEQLSNSKTTGKPPSLMKAILNTFLWSYLGFGILLLIQAVGLRLFQPQVLRYLLRLFTGVEDVDDTLLAKLLTGLVLILVVILSSFIQHHTNLGQQSVGMRVRVSVSTLVYRKMLRLNKQSLGETAAGKVVNLLANDVSRFDFVTIALHYFWIAPIQVILASYFMWRSVEYAALAGIVSMLIFTLPLQIVMGKLSSKFRGKVAVRTDARVRLMNEIISGIQVIKMYAWEKPFEKLVSLARLSEVGKIRAANYVRAVFMSSMVFVERTTLFLTLITFVLLDNPLTSDVTYTISPYLSTLQMALAIFLPLAIQMSAECLVSIRRLQEFLMLEEVRPTNIVKTEDKAIKVQNVNAKWTEEAGALHNISFEVPAGKLCALIGPVGAGKSSTLQLLLGELPTDAGEIRIGGKISYAAQEPWLFGSSVRGNILFGQEYDKRKYNKVIQACALEKDFKQFPYGDNTLVGERGVSLSGGQRARINLARAVYRDADMYFLDDPLSAVDAHVGRTLFDQCVMEYLGSKTRILVTHQLQYLKKADVIVVFNNGRIEAQGTFDELSKSTTDFTKMLIAADETVEKDELGPLVSKPSTIRQESVMSVASVSSVEQKEALRQQEEVIIPDRSVLWDYIAAAGHICVVGFLIFIILLAQSLASGADFFASWWTEQEEGRYFATVTPALVSSLFSKIENSIIHAFKSLFGMSQDPSVTYVTRAAEDGFIETNVAIYIYTGLVVGLILVTVIRSYLFFKCASVASKNLHGQMFTSLLKAPMRFFDTNPSGRVLNRFSKDTGAMDELLPRSLNETMTILLGVVGSIVLIVVANYWMAIPIACLLVVFYFLRGWYMTTAKSIKHVEGVAKSPVFSVLNSTLSGISTIRASEYQTNLINEFDGHQNVHTSAWFLSINCSVSFGLWLDMVCALAFIAIVVTFIFISESEGGVSGAMAGLAISQSLSLSFILQYAMRQIAEVINQLTSVERVMTYTKLDQEGPFESAPGNKPAIEWPQKGRITFKNMSLRYIPGQEPVLKNLNINIQPGEKIGIVGRTGAGKSSLLQALFRLAPLEGTIDIDDLDTQQIGLHDVRSKISIIPQEPVLFSAPMRYNLDPFEEFSDQDLWSALSEVELKEAVPSLDYKVSEGGSNFSVGQRQLICLARAIIRSNRILVLDEATANVDPRTDGLIQATIRQKFKDCTVLTIAHRLNTIMDSDKVLVMDTGRVAEYDHPHLLLQNSEGNFTKLVMETGPSMTANLREVAKKSYDENRGKHQDNGSGEKKDLWMVPYFYKGVKKGIDANDLFVPQKADDSVVIGNQLEANWETQLSYSKATGKPPSLVKAIAKTFLWSYMIFGIVMFVQVVGLRAFQPQVLGFLLRLFTEAASVDHIENTALAKYLTALVLILVVLISAFIMHHTSLGQQIIGMRIRIAVSTLIYRKMLRLSQQSLGETAAGKVVNLLANDVVRFDFVTTALHYFWITPIQVLLISYLMWDVVGISALSGILGMVVLTLPIQFVMGTLSSKFRGKVAVRTDYRVRLMNEIISGIQVIKMYAWEKPFEKLVRGARFSEVKMVKYANYVRAVFMSSMVFIERTTLYLTLITFVLTGNALTSDVTYILTPYFNTLQMGLAIFLPLAIQMVAEALVSIRRITEFLLLDERKESTIIRSDDKAIKLTEVTARWTEESGILKDLTFEVPAGKLCALIGPVGSGKSSTLQLLLGELPSESGEIKIGGNISYASQEPWLFGSSVKGNILFGQEYDRKLYNKVVKVCALEKDFKQFPYGDTTLVGERGVSLSGGQRARISLARAVYRQSDIYLLDDPLSAVDTHVGKHLFEECIMGYLGSKTRILVTHQLQFLKRADHIIVYNNGKIEAQGTFAELSSANTDFTKMLIAADETTEKAEEMKRQLSRQESVLSTSSTETEEKGVAKQMEEEVIIPSRSVLWDYIGASGGKFAITFLFTVIIVSQVVSSGSDYFVSWWTEQEEGRYFASLEVITDVSNAIFQMLATVENAIINGLDYLFDISTTSEEASTRVIDEDGFFNTHVAIYIYTGLIVGLIALTVLRSFLFFRAASNSSKKLHTIMFNCLLKTPMRFFDTNPSGRILNRFSKDTGAMDESLPRILSEALQIMLVIVGAIVLICIANYWMTIPIVLLLILFYFMRGWYMLTAKDVKHVEGIAKSPVFSLLNSTLSGISTIRSSNYQNDLIKEFDGHQNVHTSAWILSITCMAAFGLWLDLLCTLFVAATAISFVIMSEASVDGISGAFAGLAISQSLSLAGMLQYGMRQTAEVVNQLISVERIMTYTKLDQEGPFESKKPPLEWPDKGNVKFQNMSLRYAADEAPVLKNLDIQIYPGEKIGIVGRTGAGKSSLISALFRLAPLEGTINIDDLDTQNLGLHDVRSKISIIPQEPVLFSAPMRYNLDPFNEYSDQDLWAALAEVELKEAVSSLDYKVAEGGSNFSVGQRQLICLARAIVRNNKILVLDEATANVDPRTDGLIQATIRRKFKDCTVLTIAHRLNTIMDSDKVLVMDTGHVSEFDHPHLLLQNPDGSFTKLVMETGPSMTATLRDIAQTSYNEKHQKTAL</sequence>
<keyword evidence="1" id="KW-0067">ATP-binding</keyword>
<evidence type="ECO:0000313" key="2">
    <source>
        <dbReference type="Proteomes" id="UP001056778"/>
    </source>
</evidence>
<proteinExistence type="predicted"/>
<reference evidence="1" key="1">
    <citation type="submission" date="2022-04" db="EMBL/GenBank/DDBJ databases">
        <title>Chromosome-scale genome assembly of Holotrichia oblita Faldermann.</title>
        <authorList>
            <person name="Rongchong L."/>
        </authorList>
    </citation>
    <scope>NUCLEOTIDE SEQUENCE</scope>
    <source>
        <strain evidence="1">81SQS9</strain>
    </source>
</reference>